<organism evidence="4 5">
    <name type="scientific">Micromonospora zingiberis</name>
    <dbReference type="NCBI Taxonomy" id="2053011"/>
    <lineage>
        <taxon>Bacteria</taxon>
        <taxon>Bacillati</taxon>
        <taxon>Actinomycetota</taxon>
        <taxon>Actinomycetes</taxon>
        <taxon>Micromonosporales</taxon>
        <taxon>Micromonosporaceae</taxon>
        <taxon>Micromonospora</taxon>
    </lineage>
</organism>
<dbReference type="AlphaFoldDB" id="A0A4V2LX10"/>
<dbReference type="Gene3D" id="2.40.10.10">
    <property type="entry name" value="Trypsin-like serine proteases"/>
    <property type="match status" value="2"/>
</dbReference>
<evidence type="ECO:0000256" key="1">
    <source>
        <dbReference type="ARBA" id="ARBA00022729"/>
    </source>
</evidence>
<dbReference type="GO" id="GO:0006508">
    <property type="term" value="P:proteolysis"/>
    <property type="evidence" value="ECO:0007669"/>
    <property type="project" value="InterPro"/>
</dbReference>
<dbReference type="EMBL" id="SJJR01000004">
    <property type="protein sequence ID" value="TCB98605.1"/>
    <property type="molecule type" value="Genomic_DNA"/>
</dbReference>
<evidence type="ECO:0000313" key="4">
    <source>
        <dbReference type="EMBL" id="TCB98605.1"/>
    </source>
</evidence>
<dbReference type="PANTHER" id="PTHR15462">
    <property type="entry name" value="SERINE PROTEASE"/>
    <property type="match status" value="1"/>
</dbReference>
<protein>
    <recommendedName>
        <fullName evidence="6">Trypsin-like serine protease</fullName>
    </recommendedName>
</protein>
<sequence length="352" mass="37300">MLRVAPLWRPRTREVLLKLTLRWTAMAGLSAALVLGGAPAANANPTTIENNGNTSTVARTSDGRAITNDKIAKEVAEFWTPERMASAVDLTFARPGGAVESPSRAPKPTGPAGTVAPMAPRAAVTGDDVSTLVNESLAVGKVYFTMPNGATASCSASTVASGKRRLVVTAGHCVHQGAGGQWYSNWQFVPRYRNGARPFGTFVASSLNTRTAWINSSSYAEDMGIAVMNNGGSWGLKVVDTVGGHGLRWNWGYSVSVTALGYPSNLGGGESQYYCQGTTWNAGGQQIRMWCNMTYGSSGGPWLQEYNDATGYGFINSVVSHGDNPGNGQFDGPYFDDDIKSLYDFAEAISPA</sequence>
<evidence type="ECO:0000256" key="3">
    <source>
        <dbReference type="SAM" id="SignalP"/>
    </source>
</evidence>
<proteinExistence type="predicted"/>
<dbReference type="InterPro" id="IPR050966">
    <property type="entry name" value="Glutamyl_endopeptidase"/>
</dbReference>
<dbReference type="InterPro" id="IPR018114">
    <property type="entry name" value="TRYPSIN_HIS"/>
</dbReference>
<name>A0A4V2LX10_9ACTN</name>
<dbReference type="InterPro" id="IPR009003">
    <property type="entry name" value="Peptidase_S1_PA"/>
</dbReference>
<keyword evidence="1 3" id="KW-0732">Signal</keyword>
<reference evidence="4 5" key="1">
    <citation type="submission" date="2019-02" db="EMBL/GenBank/DDBJ databases">
        <title>Jishengella sp. nov., isolated from a root of Zingiber montanum.</title>
        <authorList>
            <person name="Kuncharoen N."/>
            <person name="Kudo T."/>
            <person name="Masahiro Y."/>
            <person name="Ohkuma M."/>
            <person name="Tanasupawat S."/>
        </authorList>
    </citation>
    <scope>NUCLEOTIDE SEQUENCE [LARGE SCALE GENOMIC DNA]</scope>
    <source>
        <strain evidence="4 5">PLAI 1-1</strain>
    </source>
</reference>
<dbReference type="GO" id="GO:0004252">
    <property type="term" value="F:serine-type endopeptidase activity"/>
    <property type="evidence" value="ECO:0007669"/>
    <property type="project" value="InterPro"/>
</dbReference>
<dbReference type="InterPro" id="IPR043504">
    <property type="entry name" value="Peptidase_S1_PA_chymotrypsin"/>
</dbReference>
<feature type="chain" id="PRO_5038751318" description="Trypsin-like serine protease" evidence="3">
    <location>
        <begin position="44"/>
        <end position="352"/>
    </location>
</feature>
<keyword evidence="5" id="KW-1185">Reference proteome</keyword>
<dbReference type="PROSITE" id="PS00134">
    <property type="entry name" value="TRYPSIN_HIS"/>
    <property type="match status" value="1"/>
</dbReference>
<feature type="signal peptide" evidence="3">
    <location>
        <begin position="1"/>
        <end position="43"/>
    </location>
</feature>
<gene>
    <name evidence="4" type="ORF">E0H26_08530</name>
</gene>
<dbReference type="OrthoDB" id="5121599at2"/>
<evidence type="ECO:0008006" key="6">
    <source>
        <dbReference type="Google" id="ProtNLM"/>
    </source>
</evidence>
<feature type="region of interest" description="Disordered" evidence="2">
    <location>
        <begin position="97"/>
        <end position="118"/>
    </location>
</feature>
<accession>A0A4V2LX10</accession>
<dbReference type="PANTHER" id="PTHR15462:SF19">
    <property type="entry name" value="PEPTIDASE S1 DOMAIN-CONTAINING PROTEIN"/>
    <property type="match status" value="1"/>
</dbReference>
<comment type="caution">
    <text evidence="4">The sequence shown here is derived from an EMBL/GenBank/DDBJ whole genome shotgun (WGS) entry which is preliminary data.</text>
</comment>
<evidence type="ECO:0000256" key="2">
    <source>
        <dbReference type="SAM" id="MobiDB-lite"/>
    </source>
</evidence>
<evidence type="ECO:0000313" key="5">
    <source>
        <dbReference type="Proteomes" id="UP000292274"/>
    </source>
</evidence>
<dbReference type="Proteomes" id="UP000292274">
    <property type="component" value="Unassembled WGS sequence"/>
</dbReference>
<dbReference type="SUPFAM" id="SSF50494">
    <property type="entry name" value="Trypsin-like serine proteases"/>
    <property type="match status" value="1"/>
</dbReference>